<evidence type="ECO:0008006" key="5">
    <source>
        <dbReference type="Google" id="ProtNLM"/>
    </source>
</evidence>
<keyword evidence="2" id="KW-0732">Signal</keyword>
<feature type="compositionally biased region" description="Polar residues" evidence="1">
    <location>
        <begin position="137"/>
        <end position="150"/>
    </location>
</feature>
<dbReference type="RefSeq" id="WP_086553230.1">
    <property type="nucleotide sequence ID" value="NZ_JOMO01000072.1"/>
</dbReference>
<evidence type="ECO:0000256" key="1">
    <source>
        <dbReference type="SAM" id="MobiDB-lite"/>
    </source>
</evidence>
<comment type="caution">
    <text evidence="3">The sequence shown here is derived from an EMBL/GenBank/DDBJ whole genome shotgun (WGS) entry which is preliminary data.</text>
</comment>
<accession>A0A251ZY33</accession>
<protein>
    <recommendedName>
        <fullName evidence="5">DUF4852 domain-containing protein</fullName>
    </recommendedName>
</protein>
<dbReference type="AlphaFoldDB" id="A0A251ZY33"/>
<feature type="signal peptide" evidence="2">
    <location>
        <begin position="1"/>
        <end position="34"/>
    </location>
</feature>
<reference evidence="3 4" key="1">
    <citation type="submission" date="2014-06" db="EMBL/GenBank/DDBJ databases">
        <authorList>
            <person name="Ju J."/>
            <person name="Zhang J."/>
        </authorList>
    </citation>
    <scope>NUCLEOTIDE SEQUENCE [LARGE SCALE GENOMIC DNA]</scope>
    <source>
        <strain evidence="3">DmW_045</strain>
    </source>
</reference>
<gene>
    <name evidence="3" type="ORF">HK12_13660</name>
</gene>
<dbReference type="EMBL" id="JOMO01000072">
    <property type="protein sequence ID" value="OUI79579.1"/>
    <property type="molecule type" value="Genomic_DNA"/>
</dbReference>
<dbReference type="Proteomes" id="UP000194639">
    <property type="component" value="Unassembled WGS sequence"/>
</dbReference>
<sequence>MPLTMHSAPMWRRFAFASVASIALLPVVSTLAIAQTATFAHSKHHNVEINFADPTTACAASTLRLTMQITPQSQEIDTLEQQLHLANALGSKLSTDSSCNNVQSVDLAVMQNGTQTHSLHATRSDNWKFVEAAPATNAAQEVPTQESTTTPSAAPIPQPEAPPPAIPDGYMGLLALLVQKNPALLGNEAVQTCWARHFFEQDYINARGNDFRQHEVANKAKLDLERVSHQSASGQLRADLTLNLGQYDFNTSSFPVVLDGSVLSLSSNCDLSAAQLPNQVSFKLGEDNFSFPLSMPSAQAEQFLKQRTRYGYINRDMPVTLFFSVAEPELAKLNTPDFHIVPVELTSVKIYNDNARKELLGTIGAETLSGMRKAQADAQAAHLAKEAAQKHAENLRMMSERVQSANRSEKLAMWVGQDHNGYGLPSLDTMRSVRTSASLRNQPVPAILLVQTDSSGRKQVETKWPGKLTLTVPQDQPALSSGTWYIVQGQVSVPSKGDFPDATMAVQTLHACTQDQCKDAEDPQALATALQAQTTH</sequence>
<feature type="chain" id="PRO_5011993149" description="DUF4852 domain-containing protein" evidence="2">
    <location>
        <begin position="35"/>
        <end position="536"/>
    </location>
</feature>
<proteinExistence type="predicted"/>
<organism evidence="3 4">
    <name type="scientific">Acetobacter orientalis</name>
    <dbReference type="NCBI Taxonomy" id="146474"/>
    <lineage>
        <taxon>Bacteria</taxon>
        <taxon>Pseudomonadati</taxon>
        <taxon>Pseudomonadota</taxon>
        <taxon>Alphaproteobacteria</taxon>
        <taxon>Acetobacterales</taxon>
        <taxon>Acetobacteraceae</taxon>
        <taxon>Acetobacter</taxon>
    </lineage>
</organism>
<feature type="region of interest" description="Disordered" evidence="1">
    <location>
        <begin position="136"/>
        <end position="162"/>
    </location>
</feature>
<evidence type="ECO:0000256" key="2">
    <source>
        <dbReference type="SAM" id="SignalP"/>
    </source>
</evidence>
<evidence type="ECO:0000313" key="4">
    <source>
        <dbReference type="Proteomes" id="UP000194639"/>
    </source>
</evidence>
<evidence type="ECO:0000313" key="3">
    <source>
        <dbReference type="EMBL" id="OUI79579.1"/>
    </source>
</evidence>
<name>A0A251ZY33_9PROT</name>